<feature type="domain" description="G-patch" evidence="1">
    <location>
        <begin position="49"/>
        <end position="79"/>
    </location>
</feature>
<evidence type="ECO:0000259" key="1">
    <source>
        <dbReference type="PROSITE" id="PS50174"/>
    </source>
</evidence>
<protein>
    <recommendedName>
        <fullName evidence="1">G-patch domain-containing protein</fullName>
    </recommendedName>
</protein>
<dbReference type="GO" id="GO:0003676">
    <property type="term" value="F:nucleic acid binding"/>
    <property type="evidence" value="ECO:0007669"/>
    <property type="project" value="InterPro"/>
</dbReference>
<sequence length="79" mass="8728">MQPKDYSVEEQVRKTPSHISILSLLMSSEAHRNALMEVLNGVNIPKETTTKMVASKMLKYGYQPKSGLGPKSNGIVEPI</sequence>
<proteinExistence type="predicted"/>
<dbReference type="InterPro" id="IPR000467">
    <property type="entry name" value="G_patch_dom"/>
</dbReference>
<dbReference type="PANTHER" id="PTHR32108:SF9">
    <property type="entry name" value="REVERSE TRANSCRIPTASE RNASE H-LIKE DOMAIN-CONTAINING PROTEIN"/>
    <property type="match status" value="1"/>
</dbReference>
<dbReference type="EMBL" id="JAWPEI010000011">
    <property type="protein sequence ID" value="KAK4709847.1"/>
    <property type="molecule type" value="Genomic_DNA"/>
</dbReference>
<dbReference type="Pfam" id="PF01585">
    <property type="entry name" value="G-patch"/>
    <property type="match status" value="1"/>
</dbReference>
<keyword evidence="3" id="KW-1185">Reference proteome</keyword>
<accession>A0AAV9K9C8</accession>
<dbReference type="AlphaFoldDB" id="A0AAV9K9C8"/>
<evidence type="ECO:0000313" key="2">
    <source>
        <dbReference type="EMBL" id="KAK4709847.1"/>
    </source>
</evidence>
<dbReference type="Proteomes" id="UP001311915">
    <property type="component" value="Unassembled WGS sequence"/>
</dbReference>
<dbReference type="PROSITE" id="PS50174">
    <property type="entry name" value="G_PATCH"/>
    <property type="match status" value="1"/>
</dbReference>
<name>A0AAV9K9C8_9SOLN</name>
<comment type="caution">
    <text evidence="2">The sequence shown here is derived from an EMBL/GenBank/DDBJ whole genome shotgun (WGS) entry which is preliminary data.</text>
</comment>
<dbReference type="PANTHER" id="PTHR32108">
    <property type="entry name" value="DNA-DIRECTED RNA POLYMERASE SUBUNIT ALPHA"/>
    <property type="match status" value="1"/>
</dbReference>
<gene>
    <name evidence="2" type="ORF">R3W88_004360</name>
</gene>
<reference evidence="2 3" key="1">
    <citation type="submission" date="2023-10" db="EMBL/GenBank/DDBJ databases">
        <title>Genome-Wide Identification Analysis in wild type Solanum Pinnatisectum Reveals Some Genes Defensing Phytophthora Infestans.</title>
        <authorList>
            <person name="Sun C."/>
        </authorList>
    </citation>
    <scope>NUCLEOTIDE SEQUENCE [LARGE SCALE GENOMIC DNA]</scope>
    <source>
        <strain evidence="2">LQN</strain>
        <tissue evidence="2">Leaf</tissue>
    </source>
</reference>
<organism evidence="2 3">
    <name type="scientific">Solanum pinnatisectum</name>
    <name type="common">tansyleaf nightshade</name>
    <dbReference type="NCBI Taxonomy" id="50273"/>
    <lineage>
        <taxon>Eukaryota</taxon>
        <taxon>Viridiplantae</taxon>
        <taxon>Streptophyta</taxon>
        <taxon>Embryophyta</taxon>
        <taxon>Tracheophyta</taxon>
        <taxon>Spermatophyta</taxon>
        <taxon>Magnoliopsida</taxon>
        <taxon>eudicotyledons</taxon>
        <taxon>Gunneridae</taxon>
        <taxon>Pentapetalae</taxon>
        <taxon>asterids</taxon>
        <taxon>lamiids</taxon>
        <taxon>Solanales</taxon>
        <taxon>Solanaceae</taxon>
        <taxon>Solanoideae</taxon>
        <taxon>Solaneae</taxon>
        <taxon>Solanum</taxon>
    </lineage>
</organism>
<evidence type="ECO:0000313" key="3">
    <source>
        <dbReference type="Proteomes" id="UP001311915"/>
    </source>
</evidence>